<dbReference type="PANTHER" id="PTHR43390:SF1">
    <property type="entry name" value="CHLOROPLAST PROCESSING PEPTIDASE"/>
    <property type="match status" value="1"/>
</dbReference>
<dbReference type="SUPFAM" id="SSF51306">
    <property type="entry name" value="LexA/Signal peptidase"/>
    <property type="match status" value="1"/>
</dbReference>
<evidence type="ECO:0000259" key="8">
    <source>
        <dbReference type="Pfam" id="PF10502"/>
    </source>
</evidence>
<dbReference type="InterPro" id="IPR019758">
    <property type="entry name" value="Pept_S26A_signal_pept_1_CS"/>
</dbReference>
<dbReference type="NCBIfam" id="TIGR02227">
    <property type="entry name" value="sigpep_I_bact"/>
    <property type="match status" value="1"/>
</dbReference>
<protein>
    <recommendedName>
        <fullName evidence="4 7">Signal peptidase I</fullName>
        <ecNumber evidence="4 7">3.4.21.89</ecNumber>
    </recommendedName>
</protein>
<feature type="active site" evidence="6">
    <location>
        <position position="38"/>
    </location>
</feature>
<evidence type="ECO:0000256" key="3">
    <source>
        <dbReference type="ARBA" id="ARBA00009370"/>
    </source>
</evidence>
<evidence type="ECO:0000256" key="6">
    <source>
        <dbReference type="PIRSR" id="PIRSR600223-1"/>
    </source>
</evidence>
<organism evidence="9 10">
    <name type="scientific">Microbacterium hatanonis</name>
    <dbReference type="NCBI Taxonomy" id="404366"/>
    <lineage>
        <taxon>Bacteria</taxon>
        <taxon>Bacillati</taxon>
        <taxon>Actinomycetota</taxon>
        <taxon>Actinomycetes</taxon>
        <taxon>Micrococcales</taxon>
        <taxon>Microbacteriaceae</taxon>
        <taxon>Microbacterium</taxon>
    </lineage>
</organism>
<evidence type="ECO:0000313" key="10">
    <source>
        <dbReference type="Proteomes" id="UP000321034"/>
    </source>
</evidence>
<comment type="subcellular location">
    <subcellularLocation>
        <location evidence="2">Cell membrane</location>
        <topology evidence="2">Single-pass type II membrane protein</topology>
    </subcellularLocation>
    <subcellularLocation>
        <location evidence="7">Membrane</location>
        <topology evidence="7">Single-pass type II membrane protein</topology>
    </subcellularLocation>
</comment>
<dbReference type="GO" id="GO:0004252">
    <property type="term" value="F:serine-type endopeptidase activity"/>
    <property type="evidence" value="ECO:0007669"/>
    <property type="project" value="InterPro"/>
</dbReference>
<comment type="caution">
    <text evidence="9">The sequence shown here is derived from an EMBL/GenBank/DDBJ whole genome shotgun (WGS) entry which is preliminary data.</text>
</comment>
<dbReference type="OrthoDB" id="9815782at2"/>
<dbReference type="PROSITE" id="PS00761">
    <property type="entry name" value="SPASE_I_3"/>
    <property type="match status" value="1"/>
</dbReference>
<sequence length="171" mass="17345">MTPVAVRRVRAGIAVSVPLVVAGLVVASFGSARVVNDSMTPTLAAGSVVVYDRLLPPARGDIVLFADPGGWADEPGAVLVKRVIGIAGDTVACCEAGTGNLVVNGQPLAETYIDAARPGGSIRFAVTVSPDGLWVMGDNRSVSRDSRSALGDDDHGTVPASAVRGVVRGAL</sequence>
<dbReference type="CDD" id="cd06530">
    <property type="entry name" value="S26_SPase_I"/>
    <property type="match status" value="1"/>
</dbReference>
<dbReference type="PRINTS" id="PR00727">
    <property type="entry name" value="LEADERPTASE"/>
</dbReference>
<dbReference type="RefSeq" id="WP_147892878.1">
    <property type="nucleotide sequence ID" value="NZ_BAAANR010000001.1"/>
</dbReference>
<name>A0A5C8HZS2_9MICO</name>
<evidence type="ECO:0000313" key="9">
    <source>
        <dbReference type="EMBL" id="TXK12137.1"/>
    </source>
</evidence>
<keyword evidence="10" id="KW-1185">Reference proteome</keyword>
<dbReference type="GO" id="GO:0006465">
    <property type="term" value="P:signal peptide processing"/>
    <property type="evidence" value="ECO:0007669"/>
    <property type="project" value="InterPro"/>
</dbReference>
<accession>A0A5C8HZS2</accession>
<dbReference type="EC" id="3.4.21.89" evidence="4 7"/>
<dbReference type="AlphaFoldDB" id="A0A5C8HZS2"/>
<dbReference type="Gene3D" id="2.10.109.10">
    <property type="entry name" value="Umud Fragment, subunit A"/>
    <property type="match status" value="1"/>
</dbReference>
<reference evidence="9 10" key="1">
    <citation type="submission" date="2019-08" db="EMBL/GenBank/DDBJ databases">
        <authorList>
            <person name="Dong K."/>
        </authorList>
    </citation>
    <scope>NUCLEOTIDE SEQUENCE [LARGE SCALE GENOMIC DNA]</scope>
    <source>
        <strain evidence="9 10">JCM14558</strain>
    </source>
</reference>
<keyword evidence="5 7" id="KW-0378">Hydrolase</keyword>
<evidence type="ECO:0000256" key="1">
    <source>
        <dbReference type="ARBA" id="ARBA00000677"/>
    </source>
</evidence>
<evidence type="ECO:0000256" key="2">
    <source>
        <dbReference type="ARBA" id="ARBA00004401"/>
    </source>
</evidence>
<keyword evidence="7" id="KW-0645">Protease</keyword>
<dbReference type="GO" id="GO:0009003">
    <property type="term" value="F:signal peptidase activity"/>
    <property type="evidence" value="ECO:0007669"/>
    <property type="project" value="UniProtKB-EC"/>
</dbReference>
<gene>
    <name evidence="9" type="primary">lepB</name>
    <name evidence="9" type="ORF">FVP77_01185</name>
</gene>
<dbReference type="EMBL" id="VRSV01000001">
    <property type="protein sequence ID" value="TXK12137.1"/>
    <property type="molecule type" value="Genomic_DNA"/>
</dbReference>
<evidence type="ECO:0000256" key="7">
    <source>
        <dbReference type="RuleBase" id="RU362042"/>
    </source>
</evidence>
<dbReference type="Pfam" id="PF10502">
    <property type="entry name" value="Peptidase_S26"/>
    <property type="match status" value="1"/>
</dbReference>
<evidence type="ECO:0000256" key="5">
    <source>
        <dbReference type="ARBA" id="ARBA00022801"/>
    </source>
</evidence>
<comment type="similarity">
    <text evidence="3 7">Belongs to the peptidase S26 family.</text>
</comment>
<evidence type="ECO:0000256" key="4">
    <source>
        <dbReference type="ARBA" id="ARBA00013208"/>
    </source>
</evidence>
<feature type="domain" description="Peptidase S26" evidence="8">
    <location>
        <begin position="16"/>
        <end position="168"/>
    </location>
</feature>
<dbReference type="GO" id="GO:0005886">
    <property type="term" value="C:plasma membrane"/>
    <property type="evidence" value="ECO:0007669"/>
    <property type="project" value="UniProtKB-SubCell"/>
</dbReference>
<proteinExistence type="inferred from homology"/>
<comment type="catalytic activity">
    <reaction evidence="1 7">
        <text>Cleavage of hydrophobic, N-terminal signal or leader sequences from secreted and periplasmic proteins.</text>
        <dbReference type="EC" id="3.4.21.89"/>
    </reaction>
</comment>
<dbReference type="InterPro" id="IPR000223">
    <property type="entry name" value="Pept_S26A_signal_pept_1"/>
</dbReference>
<dbReference type="Proteomes" id="UP000321034">
    <property type="component" value="Unassembled WGS sequence"/>
</dbReference>
<dbReference type="PANTHER" id="PTHR43390">
    <property type="entry name" value="SIGNAL PEPTIDASE I"/>
    <property type="match status" value="1"/>
</dbReference>
<dbReference type="InterPro" id="IPR019533">
    <property type="entry name" value="Peptidase_S26"/>
</dbReference>
<feature type="active site" evidence="6">
    <location>
        <position position="81"/>
    </location>
</feature>
<dbReference type="InterPro" id="IPR036286">
    <property type="entry name" value="LexA/Signal_pep-like_sf"/>
</dbReference>